<organism evidence="2 3">
    <name type="scientific">Klebsiella pneumoniae</name>
    <dbReference type="NCBI Taxonomy" id="573"/>
    <lineage>
        <taxon>Bacteria</taxon>
        <taxon>Pseudomonadati</taxon>
        <taxon>Pseudomonadota</taxon>
        <taxon>Gammaproteobacteria</taxon>
        <taxon>Enterobacterales</taxon>
        <taxon>Enterobacteriaceae</taxon>
        <taxon>Klebsiella/Raoultella group</taxon>
        <taxon>Klebsiella</taxon>
        <taxon>Klebsiella pneumoniae complex</taxon>
    </lineage>
</organism>
<name>A0A5C2LKS4_KLEPN</name>
<dbReference type="AlphaFoldDB" id="A0A5C2LKS4"/>
<accession>A0A5C2LKS4</accession>
<dbReference type="InterPro" id="IPR047676">
    <property type="entry name" value="FxLYD_dom"/>
</dbReference>
<protein>
    <submittedName>
        <fullName evidence="2">Uncharacterized protein</fullName>
    </submittedName>
</protein>
<dbReference type="EMBL" id="CP043670">
    <property type="protein sequence ID" value="QEP92855.1"/>
    <property type="molecule type" value="Genomic_DNA"/>
</dbReference>
<feature type="chain" id="PRO_5022875594" evidence="1">
    <location>
        <begin position="22"/>
        <end position="115"/>
    </location>
</feature>
<keyword evidence="1" id="KW-0732">Signal</keyword>
<feature type="signal peptide" evidence="1">
    <location>
        <begin position="1"/>
        <end position="21"/>
    </location>
</feature>
<gene>
    <name evidence="2" type="ORF">FZ928_24820</name>
</gene>
<evidence type="ECO:0000313" key="3">
    <source>
        <dbReference type="Proteomes" id="UP000325127"/>
    </source>
</evidence>
<reference evidence="2 3" key="1">
    <citation type="submission" date="2019-08" db="EMBL/GenBank/DDBJ databases">
        <title>Emergence of NDM-5-producing hypervirulent Klebsiella pneumoniae from clinical infections.</title>
        <authorList>
            <person name="Shen Z."/>
            <person name="Zhang H."/>
            <person name="Li M."/>
        </authorList>
    </citation>
    <scope>NUCLEOTIDE SEQUENCE [LARGE SCALE GENOMIC DNA]</scope>
    <source>
        <strain evidence="2 3">RJ18-01</strain>
    </source>
</reference>
<dbReference type="Proteomes" id="UP000325127">
    <property type="component" value="Chromosome"/>
</dbReference>
<dbReference type="NCBIfam" id="NF038353">
    <property type="entry name" value="FxLYD_dom"/>
    <property type="match status" value="1"/>
</dbReference>
<sequence length="115" mass="12524">MKKILRNIILTTAVVSGSVFAADSSQQVALSDLHFATTPNGMQQIEGNGINTTNQTLKHVFVKFNLLQNNTVVVGQTIAMVESLEAGQSWKVQAPYNSFSVKPDSFKVTEINVIN</sequence>
<evidence type="ECO:0000256" key="1">
    <source>
        <dbReference type="SAM" id="SignalP"/>
    </source>
</evidence>
<evidence type="ECO:0000313" key="2">
    <source>
        <dbReference type="EMBL" id="QEP92855.1"/>
    </source>
</evidence>
<proteinExistence type="predicted"/>